<dbReference type="GO" id="GO:0003677">
    <property type="term" value="F:DNA binding"/>
    <property type="evidence" value="ECO:0007669"/>
    <property type="project" value="UniProtKB-KW"/>
</dbReference>
<dbReference type="Gene3D" id="3.10.150.10">
    <property type="entry name" value="DNA Polymerase III, subunit A, domain 2"/>
    <property type="match status" value="1"/>
</dbReference>
<dbReference type="SMART" id="SM00480">
    <property type="entry name" value="POL3Bc"/>
    <property type="match status" value="1"/>
</dbReference>
<name>F2LWE0_HIPMA</name>
<feature type="domain" description="DNA polymerase III beta sliding clamp central" evidence="13">
    <location>
        <begin position="127"/>
        <end position="238"/>
    </location>
</feature>
<dbReference type="NCBIfam" id="TIGR00663">
    <property type="entry name" value="dnan"/>
    <property type="match status" value="1"/>
</dbReference>
<keyword evidence="6 15" id="KW-0548">Nucleotidyltransferase</keyword>
<dbReference type="Pfam" id="PF02767">
    <property type="entry name" value="DNA_pol3_beta_2"/>
    <property type="match status" value="1"/>
</dbReference>
<evidence type="ECO:0000256" key="6">
    <source>
        <dbReference type="ARBA" id="ARBA00022695"/>
    </source>
</evidence>
<dbReference type="AlphaFoldDB" id="F2LWE0"/>
<dbReference type="GO" id="GO:0009360">
    <property type="term" value="C:DNA polymerase III complex"/>
    <property type="evidence" value="ECO:0007669"/>
    <property type="project" value="InterPro"/>
</dbReference>
<dbReference type="KEGG" id="hmr:Hipma_0003"/>
<dbReference type="Gene3D" id="3.70.10.10">
    <property type="match status" value="1"/>
</dbReference>
<dbReference type="Proteomes" id="UP000008139">
    <property type="component" value="Chromosome"/>
</dbReference>
<dbReference type="EMBL" id="CP002606">
    <property type="protein sequence ID" value="AEA32986.1"/>
    <property type="molecule type" value="Genomic_DNA"/>
</dbReference>
<feature type="domain" description="DNA polymerase III beta sliding clamp C-terminal" evidence="14">
    <location>
        <begin position="247"/>
        <end position="360"/>
    </location>
</feature>
<keyword evidence="7" id="KW-0235">DNA replication</keyword>
<dbReference type="Pfam" id="PF00712">
    <property type="entry name" value="DNA_pol3_beta"/>
    <property type="match status" value="1"/>
</dbReference>
<evidence type="ECO:0000256" key="2">
    <source>
        <dbReference type="ARBA" id="ARBA00010752"/>
    </source>
</evidence>
<dbReference type="InParanoid" id="F2LWE0"/>
<feature type="domain" description="DNA polymerase III beta sliding clamp N-terminal" evidence="12">
    <location>
        <begin position="1"/>
        <end position="116"/>
    </location>
</feature>
<evidence type="ECO:0000259" key="13">
    <source>
        <dbReference type="Pfam" id="PF02767"/>
    </source>
</evidence>
<dbReference type="GO" id="GO:0008408">
    <property type="term" value="F:3'-5' exonuclease activity"/>
    <property type="evidence" value="ECO:0007669"/>
    <property type="project" value="InterPro"/>
</dbReference>
<dbReference type="SUPFAM" id="SSF55979">
    <property type="entry name" value="DNA clamp"/>
    <property type="match status" value="3"/>
</dbReference>
<dbReference type="HOGENOM" id="CLU_038149_4_0_7"/>
<evidence type="ECO:0000256" key="10">
    <source>
        <dbReference type="ARBA" id="ARBA00030988"/>
    </source>
</evidence>
<evidence type="ECO:0000259" key="14">
    <source>
        <dbReference type="Pfam" id="PF02768"/>
    </source>
</evidence>
<dbReference type="InterPro" id="IPR001001">
    <property type="entry name" value="DNA_polIII_beta"/>
</dbReference>
<evidence type="ECO:0000256" key="1">
    <source>
        <dbReference type="ARBA" id="ARBA00004496"/>
    </source>
</evidence>
<dbReference type="eggNOG" id="COG0592">
    <property type="taxonomic scope" value="Bacteria"/>
</dbReference>
<keyword evidence="9" id="KW-0238">DNA-binding</keyword>
<dbReference type="PANTHER" id="PTHR30478:SF0">
    <property type="entry name" value="BETA SLIDING CLAMP"/>
    <property type="match status" value="1"/>
</dbReference>
<dbReference type="GO" id="GO:0006271">
    <property type="term" value="P:DNA strand elongation involved in DNA replication"/>
    <property type="evidence" value="ECO:0007669"/>
    <property type="project" value="TreeGrafter"/>
</dbReference>
<evidence type="ECO:0000313" key="16">
    <source>
        <dbReference type="Proteomes" id="UP000008139"/>
    </source>
</evidence>
<dbReference type="InterPro" id="IPR022634">
    <property type="entry name" value="DNA_polIII_beta_N"/>
</dbReference>
<evidence type="ECO:0000259" key="12">
    <source>
        <dbReference type="Pfam" id="PF00712"/>
    </source>
</evidence>
<evidence type="ECO:0000256" key="8">
    <source>
        <dbReference type="ARBA" id="ARBA00022932"/>
    </source>
</evidence>
<evidence type="ECO:0000313" key="15">
    <source>
        <dbReference type="EMBL" id="AEA32986.1"/>
    </source>
</evidence>
<dbReference type="FunCoup" id="F2LWE0">
    <property type="interactions" value="324"/>
</dbReference>
<organism evidence="15 16">
    <name type="scientific">Hippea maritima (strain ATCC 700847 / DSM 10411 / MH2)</name>
    <dbReference type="NCBI Taxonomy" id="760142"/>
    <lineage>
        <taxon>Bacteria</taxon>
        <taxon>Pseudomonadati</taxon>
        <taxon>Campylobacterota</taxon>
        <taxon>Desulfurellia</taxon>
        <taxon>Desulfurellales</taxon>
        <taxon>Hippeaceae</taxon>
        <taxon>Hippea</taxon>
    </lineage>
</organism>
<reference evidence="15 16" key="1">
    <citation type="journal article" date="2011" name="Stand. Genomic Sci.">
        <title>Complete genome sequence of the thermophilic sulfur-reducer Hippea maritima type strain (MH(2)).</title>
        <authorList>
            <person name="Huntemann M."/>
            <person name="Lu M."/>
            <person name="Nolan M."/>
            <person name="Lapidus A."/>
            <person name="Lucas S."/>
            <person name="Hammon N."/>
            <person name="Deshpande S."/>
            <person name="Cheng J.F."/>
            <person name="Tapia R."/>
            <person name="Han C."/>
            <person name="Goodwin L."/>
            <person name="Pitluck S."/>
            <person name="Liolios K."/>
            <person name="Pagani I."/>
            <person name="Ivanova N."/>
            <person name="Ovchinikova G."/>
            <person name="Pati A."/>
            <person name="Chen A."/>
            <person name="Palaniappan K."/>
            <person name="Land M."/>
            <person name="Hauser L."/>
            <person name="Jeffries C.D."/>
            <person name="Detter J.C."/>
            <person name="Brambilla E.M."/>
            <person name="Rohde M."/>
            <person name="Spring S."/>
            <person name="Goker M."/>
            <person name="Woyke T."/>
            <person name="Bristow J."/>
            <person name="Eisen J.A."/>
            <person name="Markowitz V."/>
            <person name="Hugenholtz P."/>
            <person name="Kyrpides N.C."/>
            <person name="Klenk H.P."/>
            <person name="Mavromatis K."/>
        </authorList>
    </citation>
    <scope>NUCLEOTIDE SEQUENCE [LARGE SCALE GENOMIC DNA]</scope>
    <source>
        <strain evidence="16">ATCC 700847 / DSM 10411 / MH2</strain>
    </source>
</reference>
<evidence type="ECO:0000256" key="4">
    <source>
        <dbReference type="ARBA" id="ARBA00022490"/>
    </source>
</evidence>
<evidence type="ECO:0000256" key="7">
    <source>
        <dbReference type="ARBA" id="ARBA00022705"/>
    </source>
</evidence>
<dbReference type="GO" id="GO:0005737">
    <property type="term" value="C:cytoplasm"/>
    <property type="evidence" value="ECO:0007669"/>
    <property type="project" value="UniProtKB-SubCell"/>
</dbReference>
<dbReference type="OrthoDB" id="8421503at2"/>
<dbReference type="InterPro" id="IPR046938">
    <property type="entry name" value="DNA_clamp_sf"/>
</dbReference>
<protein>
    <recommendedName>
        <fullName evidence="3">Beta sliding clamp</fullName>
    </recommendedName>
    <alternativeName>
        <fullName evidence="11">Beta-clamp processivity factor</fullName>
    </alternativeName>
    <alternativeName>
        <fullName evidence="10">DNA polymerase III beta sliding clamp subunit</fullName>
    </alternativeName>
</protein>
<sequence length="365" mass="41863">MSITIQTKTIKELINELTLSTSKEKDNILSNILIEIKEDKIIGIAANNITSIEKTIETKTDNQLSFIIDPVKFFNILKEIKEETVELELEKNIITVKSSSFKTKIKTQDPGLFPHIKHSENIEKICQIQAKKLKKLIRETIYCPDKNDISREYTGIFIEIEQNYIKATATDHYRLINIKTENTNDIEANFIIENAGAALINRLSLEGEIELYKSENEILIKQENLVVSSKIISGNFPDYNQILLDRSTSNSVEIEKEKLKDAVKRSSILSENKDITAKIDIKEKTLTLIGQNSEGETAEDIINITPIETEKDLNIKLNSKFILDFLNQIEADTVILLYKSAEEPIMFESNEDEYYYKYIMTPIIE</sequence>
<evidence type="ECO:0000256" key="5">
    <source>
        <dbReference type="ARBA" id="ARBA00022679"/>
    </source>
</evidence>
<accession>F2LWE0</accession>
<proteinExistence type="inferred from homology"/>
<dbReference type="InterPro" id="IPR022637">
    <property type="entry name" value="DNA_polIII_beta_cen"/>
</dbReference>
<dbReference type="PANTHER" id="PTHR30478">
    <property type="entry name" value="DNA POLYMERASE III SUBUNIT BETA"/>
    <property type="match status" value="1"/>
</dbReference>
<keyword evidence="4" id="KW-0963">Cytoplasm</keyword>
<comment type="similarity">
    <text evidence="2">Belongs to the beta sliding clamp family.</text>
</comment>
<evidence type="ECO:0000256" key="11">
    <source>
        <dbReference type="ARBA" id="ARBA00033276"/>
    </source>
</evidence>
<dbReference type="GO" id="GO:0003887">
    <property type="term" value="F:DNA-directed DNA polymerase activity"/>
    <property type="evidence" value="ECO:0007669"/>
    <property type="project" value="UniProtKB-KW"/>
</dbReference>
<keyword evidence="16" id="KW-1185">Reference proteome</keyword>
<dbReference type="STRING" id="760142.Hipma_0003"/>
<reference evidence="16" key="2">
    <citation type="submission" date="2011-03" db="EMBL/GenBank/DDBJ databases">
        <title>The complete genome of Hippea maritima DSM 10411.</title>
        <authorList>
            <consortium name="US DOE Joint Genome Institute (JGI-PGF)"/>
            <person name="Lucas S."/>
            <person name="Copeland A."/>
            <person name="Lapidus A."/>
            <person name="Bruce D."/>
            <person name="Goodwin L."/>
            <person name="Pitluck S."/>
            <person name="Peters L."/>
            <person name="Kyrpides N."/>
            <person name="Mavromatis K."/>
            <person name="Pagani I."/>
            <person name="Ivanova N."/>
            <person name="Mikhailova N."/>
            <person name="Lu M."/>
            <person name="Detter J.C."/>
            <person name="Tapia R."/>
            <person name="Han C."/>
            <person name="Land M."/>
            <person name="Hauser L."/>
            <person name="Markowitz V."/>
            <person name="Cheng J.-F."/>
            <person name="Hugenholtz P."/>
            <person name="Woyke T."/>
            <person name="Wu D."/>
            <person name="Spring S."/>
            <person name="Schroeder M."/>
            <person name="Brambilla E."/>
            <person name="Klenk H.-P."/>
            <person name="Eisen J.A."/>
        </authorList>
    </citation>
    <scope>NUCLEOTIDE SEQUENCE [LARGE SCALE GENOMIC DNA]</scope>
    <source>
        <strain evidence="16">ATCC 700847 / DSM 10411 / MH2</strain>
    </source>
</reference>
<gene>
    <name evidence="15" type="ordered locus">Hipma_0003</name>
</gene>
<dbReference type="InterPro" id="IPR022635">
    <property type="entry name" value="DNA_polIII_beta_C"/>
</dbReference>
<evidence type="ECO:0000256" key="3">
    <source>
        <dbReference type="ARBA" id="ARBA00021035"/>
    </source>
</evidence>
<dbReference type="Pfam" id="PF02768">
    <property type="entry name" value="DNA_pol3_beta_3"/>
    <property type="match status" value="1"/>
</dbReference>
<keyword evidence="8" id="KW-0239">DNA-directed DNA polymerase</keyword>
<keyword evidence="5 15" id="KW-0808">Transferase</keyword>
<dbReference type="CDD" id="cd00140">
    <property type="entry name" value="beta_clamp"/>
    <property type="match status" value="1"/>
</dbReference>
<comment type="subcellular location">
    <subcellularLocation>
        <location evidence="1">Cytoplasm</location>
    </subcellularLocation>
</comment>
<dbReference type="RefSeq" id="WP_013681031.1">
    <property type="nucleotide sequence ID" value="NC_015318.1"/>
</dbReference>
<evidence type="ECO:0000256" key="9">
    <source>
        <dbReference type="ARBA" id="ARBA00023125"/>
    </source>
</evidence>